<dbReference type="FunFam" id="2.60.40.790:FF:000013">
    <property type="entry name" value="Very-long-chain (3R)-3-hydroxyacyl-CoA dehydratase"/>
    <property type="match status" value="1"/>
</dbReference>
<comment type="subcellular location">
    <subcellularLocation>
        <location evidence="2">Cytoplasm</location>
    </subcellularLocation>
    <subcellularLocation>
        <location evidence="2">Nucleus</location>
    </subcellularLocation>
</comment>
<dbReference type="AlphaFoldDB" id="A0AAV6MDL9"/>
<feature type="domain" description="CS" evidence="4">
    <location>
        <begin position="76"/>
        <end position="165"/>
    </location>
</feature>
<dbReference type="GO" id="GO:0051087">
    <property type="term" value="F:protein-folding chaperone binding"/>
    <property type="evidence" value="ECO:0007669"/>
    <property type="project" value="UniProtKB-ARBA"/>
</dbReference>
<dbReference type="GO" id="GO:0101031">
    <property type="term" value="C:protein folding chaperone complex"/>
    <property type="evidence" value="ECO:0007669"/>
    <property type="project" value="UniProtKB-ARBA"/>
</dbReference>
<feature type="compositionally biased region" description="Acidic residues" evidence="3">
    <location>
        <begin position="220"/>
        <end position="236"/>
    </location>
</feature>
<dbReference type="PANTHER" id="PTHR22932">
    <property type="entry name" value="TELOMERASE-BINDING PROTEIN P23 HSP90 CO-CHAPERONE"/>
    <property type="match status" value="1"/>
</dbReference>
<comment type="function">
    <text evidence="2">Acts as a co-chaperone for HSP90.</text>
</comment>
<dbReference type="GO" id="GO:0006457">
    <property type="term" value="P:protein folding"/>
    <property type="evidence" value="ECO:0007669"/>
    <property type="project" value="TreeGrafter"/>
</dbReference>
<feature type="non-terminal residue" evidence="5">
    <location>
        <position position="1"/>
    </location>
</feature>
<evidence type="ECO:0000313" key="5">
    <source>
        <dbReference type="EMBL" id="KAG6578857.1"/>
    </source>
</evidence>
<feature type="region of interest" description="Disordered" evidence="3">
    <location>
        <begin position="205"/>
        <end position="265"/>
    </location>
</feature>
<dbReference type="GO" id="GO:0051131">
    <property type="term" value="P:chaperone-mediated protein complex assembly"/>
    <property type="evidence" value="ECO:0007669"/>
    <property type="project" value="TreeGrafter"/>
</dbReference>
<sequence length="265" mass="30058">MAVYRFTYGSVVGPLNLHKVLQIVDFLRLLKFKLVAYLNFRGFMQCDSYLLLSLNGLDAMSSFILSDYLFLHQTYSRHPTLRWAQTSDRLFITIDIPDAQDVKLKLEPEGKIFFSAVGGAEKIPYEIDIDLYDKVDINESKASVGMRNIRYMIEKAEKKWWSRLLKQEGKPPVFVKVDWDKWIEEDEENENKSVNDMDFGNMDFSKLGTGAGEGMGADAFGEDDDDNNDIDNEGDDKEGVELDRAPVAEPVKEPGSTSSKPDAKA</sequence>
<evidence type="ECO:0000259" key="4">
    <source>
        <dbReference type="PROSITE" id="PS51203"/>
    </source>
</evidence>
<dbReference type="Proteomes" id="UP000685013">
    <property type="component" value="Chromosome 15"/>
</dbReference>
<dbReference type="InterPro" id="IPR007052">
    <property type="entry name" value="CS_dom"/>
</dbReference>
<dbReference type="InterPro" id="IPR045250">
    <property type="entry name" value="p23-like"/>
</dbReference>
<organism evidence="5 6">
    <name type="scientific">Cucurbita argyrosperma subsp. sororia</name>
    <dbReference type="NCBI Taxonomy" id="37648"/>
    <lineage>
        <taxon>Eukaryota</taxon>
        <taxon>Viridiplantae</taxon>
        <taxon>Streptophyta</taxon>
        <taxon>Embryophyta</taxon>
        <taxon>Tracheophyta</taxon>
        <taxon>Spermatophyta</taxon>
        <taxon>Magnoliopsida</taxon>
        <taxon>eudicotyledons</taxon>
        <taxon>Gunneridae</taxon>
        <taxon>Pentapetalae</taxon>
        <taxon>rosids</taxon>
        <taxon>fabids</taxon>
        <taxon>Cucurbitales</taxon>
        <taxon>Cucurbitaceae</taxon>
        <taxon>Cucurbiteae</taxon>
        <taxon>Cucurbita</taxon>
    </lineage>
</organism>
<dbReference type="PANTHER" id="PTHR22932:SF11">
    <property type="entry name" value="CO-CHAPERONE PROTEIN P23"/>
    <property type="match status" value="1"/>
</dbReference>
<accession>A0AAV6MDL9</accession>
<protein>
    <recommendedName>
        <fullName evidence="2">Co-chaperone protein p23</fullName>
    </recommendedName>
</protein>
<dbReference type="CDD" id="cd06465">
    <property type="entry name" value="p23_hB-ind1_like"/>
    <property type="match status" value="1"/>
</dbReference>
<dbReference type="GO" id="GO:0009408">
    <property type="term" value="P:response to heat"/>
    <property type="evidence" value="ECO:0007669"/>
    <property type="project" value="UniProtKB-ARBA"/>
</dbReference>
<dbReference type="PROSITE" id="PS51203">
    <property type="entry name" value="CS"/>
    <property type="match status" value="1"/>
</dbReference>
<comment type="caution">
    <text evidence="5">The sequence shown here is derived from an EMBL/GenBank/DDBJ whole genome shotgun (WGS) entry which is preliminary data.</text>
</comment>
<comment type="similarity">
    <text evidence="1 2">Belongs to the p23/wos2 family.</text>
</comment>
<dbReference type="GO" id="GO:0051879">
    <property type="term" value="F:Hsp90 protein binding"/>
    <property type="evidence" value="ECO:0007669"/>
    <property type="project" value="UniProtKB-UniRule"/>
</dbReference>
<evidence type="ECO:0000256" key="3">
    <source>
        <dbReference type="SAM" id="MobiDB-lite"/>
    </source>
</evidence>
<keyword evidence="6" id="KW-1185">Reference proteome</keyword>
<keyword evidence="2" id="KW-0143">Chaperone</keyword>
<gene>
    <name evidence="5" type="primary">P23-1</name>
    <name evidence="5" type="ORF">SDJN03_23305</name>
</gene>
<feature type="compositionally biased region" description="Polar residues" evidence="3">
    <location>
        <begin position="255"/>
        <end position="265"/>
    </location>
</feature>
<dbReference type="Pfam" id="PF04969">
    <property type="entry name" value="CS"/>
    <property type="match status" value="1"/>
</dbReference>
<comment type="subunit">
    <text evidence="2">Interacts with HSP90 in an ATP-dependent manner.</text>
</comment>
<evidence type="ECO:0000256" key="1">
    <source>
        <dbReference type="ARBA" id="ARBA00025733"/>
    </source>
</evidence>
<keyword evidence="2" id="KW-0539">Nucleus</keyword>
<name>A0AAV6MDL9_9ROSI</name>
<keyword evidence="2" id="KW-0963">Cytoplasm</keyword>
<dbReference type="GO" id="GO:0005829">
    <property type="term" value="C:cytosol"/>
    <property type="evidence" value="ECO:0007669"/>
    <property type="project" value="TreeGrafter"/>
</dbReference>
<evidence type="ECO:0000256" key="2">
    <source>
        <dbReference type="RuleBase" id="RU369032"/>
    </source>
</evidence>
<dbReference type="GO" id="GO:0005634">
    <property type="term" value="C:nucleus"/>
    <property type="evidence" value="ECO:0007669"/>
    <property type="project" value="UniProtKB-SubCell"/>
</dbReference>
<dbReference type="EMBL" id="JAGKQH010000015">
    <property type="protein sequence ID" value="KAG6578857.1"/>
    <property type="molecule type" value="Genomic_DNA"/>
</dbReference>
<reference evidence="5 6" key="1">
    <citation type="journal article" date="2021" name="Hortic Res">
        <title>The domestication of Cucurbita argyrosperma as revealed by the genome of its wild relative.</title>
        <authorList>
            <person name="Barrera-Redondo J."/>
            <person name="Sanchez-de la Vega G."/>
            <person name="Aguirre-Liguori J.A."/>
            <person name="Castellanos-Morales G."/>
            <person name="Gutierrez-Guerrero Y.T."/>
            <person name="Aguirre-Dugua X."/>
            <person name="Aguirre-Planter E."/>
            <person name="Tenaillon M.I."/>
            <person name="Lira-Saade R."/>
            <person name="Eguiarte L.E."/>
        </authorList>
    </citation>
    <scope>NUCLEOTIDE SEQUENCE [LARGE SCALE GENOMIC DNA]</scope>
    <source>
        <strain evidence="5">JBR-2021</strain>
    </source>
</reference>
<feature type="compositionally biased region" description="Basic and acidic residues" evidence="3">
    <location>
        <begin position="237"/>
        <end position="252"/>
    </location>
</feature>
<proteinExistence type="inferred from homology"/>
<evidence type="ECO:0000313" key="6">
    <source>
        <dbReference type="Proteomes" id="UP000685013"/>
    </source>
</evidence>